<dbReference type="AlphaFoldDB" id="A0A2P2NWA9"/>
<protein>
    <submittedName>
        <fullName evidence="1">Uncharacterized protein</fullName>
    </submittedName>
</protein>
<sequence>MFPIKIGSFATKQAIADGNSNKQQVNRLPEFGEQGLVNKVWSLRWEQWNSNEKDQECERLTEKTRAGPVFASGFRVSGGVELLV</sequence>
<reference evidence="1" key="1">
    <citation type="submission" date="2018-02" db="EMBL/GenBank/DDBJ databases">
        <title>Rhizophora mucronata_Transcriptome.</title>
        <authorList>
            <person name="Meera S.P."/>
            <person name="Sreeshan A."/>
            <person name="Augustine A."/>
        </authorList>
    </citation>
    <scope>NUCLEOTIDE SEQUENCE</scope>
    <source>
        <tissue evidence="1">Leaf</tissue>
    </source>
</reference>
<organism evidence="1">
    <name type="scientific">Rhizophora mucronata</name>
    <name type="common">Asiatic mangrove</name>
    <dbReference type="NCBI Taxonomy" id="61149"/>
    <lineage>
        <taxon>Eukaryota</taxon>
        <taxon>Viridiplantae</taxon>
        <taxon>Streptophyta</taxon>
        <taxon>Embryophyta</taxon>
        <taxon>Tracheophyta</taxon>
        <taxon>Spermatophyta</taxon>
        <taxon>Magnoliopsida</taxon>
        <taxon>eudicotyledons</taxon>
        <taxon>Gunneridae</taxon>
        <taxon>Pentapetalae</taxon>
        <taxon>rosids</taxon>
        <taxon>fabids</taxon>
        <taxon>Malpighiales</taxon>
        <taxon>Rhizophoraceae</taxon>
        <taxon>Rhizophora</taxon>
    </lineage>
</organism>
<proteinExistence type="predicted"/>
<evidence type="ECO:0000313" key="1">
    <source>
        <dbReference type="EMBL" id="MBX46730.1"/>
    </source>
</evidence>
<dbReference type="EMBL" id="GGEC01066246">
    <property type="protein sequence ID" value="MBX46730.1"/>
    <property type="molecule type" value="Transcribed_RNA"/>
</dbReference>
<name>A0A2P2NWA9_RHIMU</name>
<accession>A0A2P2NWA9</accession>